<protein>
    <submittedName>
        <fullName evidence="1">Uncharacterized protein</fullName>
    </submittedName>
</protein>
<dbReference type="Proteomes" id="UP000199308">
    <property type="component" value="Unassembled WGS sequence"/>
</dbReference>
<dbReference type="Gene3D" id="3.30.2310.20">
    <property type="entry name" value="RelE-like"/>
    <property type="match status" value="1"/>
</dbReference>
<reference evidence="1 2" key="1">
    <citation type="submission" date="2016-10" db="EMBL/GenBank/DDBJ databases">
        <authorList>
            <person name="de Groot N.N."/>
        </authorList>
    </citation>
    <scope>NUCLEOTIDE SEQUENCE [LARGE SCALE GENOMIC DNA]</scope>
    <source>
        <strain evidence="1 2">DSM 19706</strain>
    </source>
</reference>
<sequence length="97" mass="10911">MAIKTITSDKLQKVWMLNDLSVLPFTYAHQVLNILFDLDAAYNVDDLADIGAVQYLSEDETSWAVTITVNNVEPCGAITCIFWQGDCYNVDIKEYNA</sequence>
<dbReference type="AlphaFoldDB" id="A0A1I0FL18"/>
<gene>
    <name evidence="1" type="ORF">SAMN05660429_02182</name>
</gene>
<proteinExistence type="predicted"/>
<evidence type="ECO:0000313" key="1">
    <source>
        <dbReference type="EMBL" id="SET58904.1"/>
    </source>
</evidence>
<keyword evidence="2" id="KW-1185">Reference proteome</keyword>
<dbReference type="OrthoDB" id="6332098at2"/>
<organism evidence="1 2">
    <name type="scientific">Thalassotalea agarivorans</name>
    <name type="common">Thalassomonas agarivorans</name>
    <dbReference type="NCBI Taxonomy" id="349064"/>
    <lineage>
        <taxon>Bacteria</taxon>
        <taxon>Pseudomonadati</taxon>
        <taxon>Pseudomonadota</taxon>
        <taxon>Gammaproteobacteria</taxon>
        <taxon>Alteromonadales</taxon>
        <taxon>Colwelliaceae</taxon>
        <taxon>Thalassotalea</taxon>
    </lineage>
</organism>
<dbReference type="InterPro" id="IPR035093">
    <property type="entry name" value="RelE/ParE_toxin_dom_sf"/>
</dbReference>
<accession>A0A1I0FL18</accession>
<evidence type="ECO:0000313" key="2">
    <source>
        <dbReference type="Proteomes" id="UP000199308"/>
    </source>
</evidence>
<dbReference type="EMBL" id="FOHK01000009">
    <property type="protein sequence ID" value="SET58904.1"/>
    <property type="molecule type" value="Genomic_DNA"/>
</dbReference>
<name>A0A1I0FL18_THASX</name>
<dbReference type="RefSeq" id="WP_093330156.1">
    <property type="nucleotide sequence ID" value="NZ_AP027363.1"/>
</dbReference>